<dbReference type="GO" id="GO:0035438">
    <property type="term" value="F:cyclic-di-GMP binding"/>
    <property type="evidence" value="ECO:0007669"/>
    <property type="project" value="InterPro"/>
</dbReference>
<dbReference type="Pfam" id="PF12945">
    <property type="entry name" value="PilZNR"/>
    <property type="match status" value="1"/>
</dbReference>
<keyword evidence="3" id="KW-0808">Transferase</keyword>
<gene>
    <name evidence="3" type="ORF">A6K76_14635</name>
</gene>
<comment type="caution">
    <text evidence="3">The sequence shown here is derived from an EMBL/GenBank/DDBJ whole genome shotgun (WGS) entry which is preliminary data.</text>
</comment>
<dbReference type="Gene3D" id="2.40.10.220">
    <property type="entry name" value="predicted glycosyltransferase like domains"/>
    <property type="match status" value="1"/>
</dbReference>
<reference evidence="3 4" key="1">
    <citation type="submission" date="2016-07" db="EMBL/GenBank/DDBJ databases">
        <title>Caryophanon latum genome sequencing.</title>
        <authorList>
            <person name="Verma A."/>
            <person name="Pal Y."/>
            <person name="Krishnamurthi S."/>
        </authorList>
    </citation>
    <scope>NUCLEOTIDE SEQUENCE [LARGE SCALE GENOMIC DNA]</scope>
    <source>
        <strain evidence="3 4">DSM 14151</strain>
    </source>
</reference>
<dbReference type="Pfam" id="PF07238">
    <property type="entry name" value="PilZ"/>
    <property type="match status" value="1"/>
</dbReference>
<dbReference type="Proteomes" id="UP000093482">
    <property type="component" value="Unassembled WGS sequence"/>
</dbReference>
<dbReference type="InterPro" id="IPR009875">
    <property type="entry name" value="PilZ_domain"/>
</dbReference>
<dbReference type="InterPro" id="IPR009926">
    <property type="entry name" value="T3SS_YcgR_PilZN"/>
</dbReference>
<name>A0A1C0YHF9_9BACL</name>
<evidence type="ECO:0000313" key="3">
    <source>
        <dbReference type="EMBL" id="OCS86581.1"/>
    </source>
</evidence>
<dbReference type="RefSeq" id="WP_066466140.1">
    <property type="nucleotide sequence ID" value="NZ_MATO01000063.1"/>
</dbReference>
<dbReference type="GO" id="GO:0016740">
    <property type="term" value="F:transferase activity"/>
    <property type="evidence" value="ECO:0007669"/>
    <property type="project" value="UniProtKB-KW"/>
</dbReference>
<evidence type="ECO:0000259" key="1">
    <source>
        <dbReference type="Pfam" id="PF07238"/>
    </source>
</evidence>
<proteinExistence type="predicted"/>
<keyword evidence="4" id="KW-1185">Reference proteome</keyword>
<accession>A0A1C0YHF9</accession>
<protein>
    <submittedName>
        <fullName evidence="3">Glycosyltransferase</fullName>
    </submittedName>
</protein>
<organism evidence="3 4">
    <name type="scientific">Caryophanon latum</name>
    <dbReference type="NCBI Taxonomy" id="33977"/>
    <lineage>
        <taxon>Bacteria</taxon>
        <taxon>Bacillati</taxon>
        <taxon>Bacillota</taxon>
        <taxon>Bacilli</taxon>
        <taxon>Bacillales</taxon>
        <taxon>Caryophanaceae</taxon>
        <taxon>Caryophanon</taxon>
    </lineage>
</organism>
<feature type="domain" description="PilZ" evidence="1">
    <location>
        <begin position="98"/>
        <end position="203"/>
    </location>
</feature>
<dbReference type="EMBL" id="MATO01000063">
    <property type="protein sequence ID" value="OCS86581.1"/>
    <property type="molecule type" value="Genomic_DNA"/>
</dbReference>
<sequence length="215" mass="24878">MDFKIGTELTLEPVVNERNERYRCKLVENEEHAFYIDYPINVLTRKTAFLIDGTQFKVTLVEGEASYVFVSEVLGRKNVGIPMMAMRQPDPEEIMKLQRRGFVRVQTAVDVALKVDDKFYQLTTDDISAGGIAVILKGYEQLEEDMIVDATIVLPFSNGDLHYVMTESKIIRIFEREGVKIASVQFIEPLDIDQQYIVRFCFERQILLRKKELNI</sequence>
<dbReference type="OrthoDB" id="1951449at2"/>
<evidence type="ECO:0000259" key="2">
    <source>
        <dbReference type="Pfam" id="PF12945"/>
    </source>
</evidence>
<dbReference type="AlphaFoldDB" id="A0A1C0YHF9"/>
<feature type="domain" description="Type III secretion system flagellar brake protein YcgR PilZN" evidence="2">
    <location>
        <begin position="4"/>
        <end position="89"/>
    </location>
</feature>
<evidence type="ECO:0000313" key="4">
    <source>
        <dbReference type="Proteomes" id="UP000093482"/>
    </source>
</evidence>
<dbReference type="SUPFAM" id="SSF141371">
    <property type="entry name" value="PilZ domain-like"/>
    <property type="match status" value="1"/>
</dbReference>